<evidence type="ECO:0000313" key="1">
    <source>
        <dbReference type="EMBL" id="KAJ7075383.1"/>
    </source>
</evidence>
<gene>
    <name evidence="1" type="ORF">B0H15DRAFT_791910</name>
</gene>
<name>A0AAD6TS68_9AGAR</name>
<accession>A0AAD6TS68</accession>
<dbReference type="Proteomes" id="UP001222325">
    <property type="component" value="Unassembled WGS sequence"/>
</dbReference>
<sequence length="185" mass="21095">MPNRRISDDLKEAALRLEDRGRDTTKQILKIVQFSKSTLVRARRRKLLTGRVAKAVAHGRGRPRTLAEQDADYLVRLAKHKPTTFLDEYHERLDRYRFLPASLATIHQTFIRARMSLKQVQKMASERSPLNRANYSRRISIYPPDSLLTKSQKMTVLMLASSADQRSGLVSSAHSHSFANGALPE</sequence>
<dbReference type="EMBL" id="JARJCN010000097">
    <property type="protein sequence ID" value="KAJ7075383.1"/>
    <property type="molecule type" value="Genomic_DNA"/>
</dbReference>
<proteinExistence type="predicted"/>
<evidence type="ECO:0008006" key="3">
    <source>
        <dbReference type="Google" id="ProtNLM"/>
    </source>
</evidence>
<dbReference type="SUPFAM" id="SSF46689">
    <property type="entry name" value="Homeodomain-like"/>
    <property type="match status" value="1"/>
</dbReference>
<keyword evidence="2" id="KW-1185">Reference proteome</keyword>
<dbReference type="InterPro" id="IPR009057">
    <property type="entry name" value="Homeodomain-like_sf"/>
</dbReference>
<evidence type="ECO:0000313" key="2">
    <source>
        <dbReference type="Proteomes" id="UP001222325"/>
    </source>
</evidence>
<comment type="caution">
    <text evidence="1">The sequence shown here is derived from an EMBL/GenBank/DDBJ whole genome shotgun (WGS) entry which is preliminary data.</text>
</comment>
<protein>
    <recommendedName>
        <fullName evidence="3">Transposase</fullName>
    </recommendedName>
</protein>
<reference evidence="1" key="1">
    <citation type="submission" date="2023-03" db="EMBL/GenBank/DDBJ databases">
        <title>Massive genome expansion in bonnet fungi (Mycena s.s.) driven by repeated elements and novel gene families across ecological guilds.</title>
        <authorList>
            <consortium name="Lawrence Berkeley National Laboratory"/>
            <person name="Harder C.B."/>
            <person name="Miyauchi S."/>
            <person name="Viragh M."/>
            <person name="Kuo A."/>
            <person name="Thoen E."/>
            <person name="Andreopoulos B."/>
            <person name="Lu D."/>
            <person name="Skrede I."/>
            <person name="Drula E."/>
            <person name="Henrissat B."/>
            <person name="Morin E."/>
            <person name="Kohler A."/>
            <person name="Barry K."/>
            <person name="LaButti K."/>
            <person name="Morin E."/>
            <person name="Salamov A."/>
            <person name="Lipzen A."/>
            <person name="Mereny Z."/>
            <person name="Hegedus B."/>
            <person name="Baldrian P."/>
            <person name="Stursova M."/>
            <person name="Weitz H."/>
            <person name="Taylor A."/>
            <person name="Grigoriev I.V."/>
            <person name="Nagy L.G."/>
            <person name="Martin F."/>
            <person name="Kauserud H."/>
        </authorList>
    </citation>
    <scope>NUCLEOTIDE SEQUENCE</scope>
    <source>
        <strain evidence="1">CBHHK173m</strain>
    </source>
</reference>
<dbReference type="AlphaFoldDB" id="A0AAD6TS68"/>
<organism evidence="1 2">
    <name type="scientific">Mycena belliarum</name>
    <dbReference type="NCBI Taxonomy" id="1033014"/>
    <lineage>
        <taxon>Eukaryota</taxon>
        <taxon>Fungi</taxon>
        <taxon>Dikarya</taxon>
        <taxon>Basidiomycota</taxon>
        <taxon>Agaricomycotina</taxon>
        <taxon>Agaricomycetes</taxon>
        <taxon>Agaricomycetidae</taxon>
        <taxon>Agaricales</taxon>
        <taxon>Marasmiineae</taxon>
        <taxon>Mycenaceae</taxon>
        <taxon>Mycena</taxon>
    </lineage>
</organism>